<dbReference type="InterPro" id="IPR003000">
    <property type="entry name" value="Sirtuin"/>
</dbReference>
<proteinExistence type="predicted"/>
<dbReference type="Proteomes" id="UP000038045">
    <property type="component" value="Unplaced"/>
</dbReference>
<dbReference type="PROSITE" id="PS50305">
    <property type="entry name" value="SIRTUIN"/>
    <property type="match status" value="1"/>
</dbReference>
<dbReference type="PANTHER" id="PTHR11085">
    <property type="entry name" value="NAD-DEPENDENT PROTEIN DEACYLASE SIRTUIN-5, MITOCHONDRIAL-RELATED"/>
    <property type="match status" value="1"/>
</dbReference>
<comment type="caution">
    <text evidence="3">Lacks conserved residue(s) required for the propagation of feature annotation.</text>
</comment>
<protein>
    <submittedName>
        <fullName evidence="7">Deacetylase sirtuin-type domain-containing protein</fullName>
    </submittedName>
</protein>
<name>A0A0N4Z381_PARTI</name>
<dbReference type="InterPro" id="IPR029035">
    <property type="entry name" value="DHS-like_NAD/FAD-binding_dom"/>
</dbReference>
<feature type="binding site" evidence="3">
    <location>
        <position position="535"/>
    </location>
    <ligand>
        <name>Zn(2+)</name>
        <dbReference type="ChEBI" id="CHEBI:29105"/>
    </ligand>
</feature>
<sequence length="822" mass="96454">MRFYRASRFTRGRRKPRSRRIARPVRIYRRINISYLKFPDPIPEGYENPVHPLYIEEEDYLQYQYDYINMNTAKNDFFDDNEFVGMKKLYRAGSLPSLDKFNEIIEMYEMKYESEYKDYKEGNTCYRSLAKDSQFLTKENKKKIIRRHSLVDLRYYWIKKPETIETIAASREYETFCKLEKVMHDLNSSSNYEQNLKKHSSHIINDINSTNNNEIISNIEANKEINLKEEISKDSDKDKDEKNENYENTKCENNENEEKEEKEKNEEEEEKEEKEEEILNPNNRHYDETDFFNDIDNEDLESVESSDKDCLSLIEESEKEDCLSDGEFNPCLEPHMLINNNYNNYKNSDVGNNVNEIADVLKNTIQNGIISHFVNEQNSDKNISLQNDDNNGTERLKYAVNSLEDVKDSINKAKRIVVLNGYQTIEKSKVPHWKTNKDVLKRILKKYKLHTYKDIFDMALYKSNPFPLHEFANAFEHWTYDISNSLRFIKSLSDNNKLLRCYSENIDGMEYIANIPSELLVTVNGNIVCSKCFECKRHYPWDCAPIANVGQGFNLKYCDICMSVVIPCISFEKDIKSITVKYQSLKYDVMHADLVLIIGTSLDVSPFNLIPQLFNSVPKIMISKSFNVNTSFVPDFTLLGDPDDIVRIIEGTRCTPSLVKKEKILKRLKTQTKPKSVRLLYSDSKLNFIYEKNTMRNPAKSIALGSCYNVGKYLYQNEMYNIHPRFCLFHTGEAYYFKNLPDFEEIIITPMQLRSIIASKCFREIVTGTCDGWKLAKLISTKKCKTYDTMVEDMHQLLTYLRTILECFKHIMLSQQITDPNA</sequence>
<dbReference type="STRING" id="131310.A0A0N4Z381"/>
<feature type="binding site" evidence="3">
    <location>
        <position position="558"/>
    </location>
    <ligand>
        <name>Zn(2+)</name>
        <dbReference type="ChEBI" id="CHEBI:29105"/>
    </ligand>
</feature>
<dbReference type="GO" id="GO:0017136">
    <property type="term" value="F:histone deacetylase activity, NAD-dependent"/>
    <property type="evidence" value="ECO:0007669"/>
    <property type="project" value="TreeGrafter"/>
</dbReference>
<dbReference type="InterPro" id="IPR026590">
    <property type="entry name" value="Ssirtuin_cat_dom"/>
</dbReference>
<dbReference type="Gene3D" id="3.40.50.1220">
    <property type="entry name" value="TPP-binding domain"/>
    <property type="match status" value="1"/>
</dbReference>
<evidence type="ECO:0000259" key="5">
    <source>
        <dbReference type="PROSITE" id="PS50305"/>
    </source>
</evidence>
<evidence type="ECO:0000313" key="6">
    <source>
        <dbReference type="Proteomes" id="UP000038045"/>
    </source>
</evidence>
<reference evidence="7" key="1">
    <citation type="submission" date="2017-02" db="UniProtKB">
        <authorList>
            <consortium name="WormBaseParasite"/>
        </authorList>
    </citation>
    <scope>IDENTIFICATION</scope>
</reference>
<dbReference type="GO" id="GO:0046872">
    <property type="term" value="F:metal ion binding"/>
    <property type="evidence" value="ECO:0007669"/>
    <property type="project" value="UniProtKB-KW"/>
</dbReference>
<keyword evidence="1" id="KW-0808">Transferase</keyword>
<dbReference type="WBParaSite" id="PTRK_0000135900.1">
    <property type="protein sequence ID" value="PTRK_0000135900.1"/>
    <property type="gene ID" value="PTRK_0000135900"/>
</dbReference>
<feature type="compositionally biased region" description="Acidic residues" evidence="4">
    <location>
        <begin position="266"/>
        <end position="278"/>
    </location>
</feature>
<dbReference type="InterPro" id="IPR026591">
    <property type="entry name" value="Sirtuin_cat_small_dom_sf"/>
</dbReference>
<organism evidence="6 7">
    <name type="scientific">Parastrongyloides trichosuri</name>
    <name type="common">Possum-specific nematode worm</name>
    <dbReference type="NCBI Taxonomy" id="131310"/>
    <lineage>
        <taxon>Eukaryota</taxon>
        <taxon>Metazoa</taxon>
        <taxon>Ecdysozoa</taxon>
        <taxon>Nematoda</taxon>
        <taxon>Chromadorea</taxon>
        <taxon>Rhabditida</taxon>
        <taxon>Tylenchina</taxon>
        <taxon>Panagrolaimomorpha</taxon>
        <taxon>Strongyloidoidea</taxon>
        <taxon>Strongyloididae</taxon>
        <taxon>Parastrongyloides</taxon>
    </lineage>
</organism>
<dbReference type="GO" id="GO:0005634">
    <property type="term" value="C:nucleus"/>
    <property type="evidence" value="ECO:0007669"/>
    <property type="project" value="TreeGrafter"/>
</dbReference>
<feature type="binding site" evidence="3">
    <location>
        <position position="532"/>
    </location>
    <ligand>
        <name>Zn(2+)</name>
        <dbReference type="ChEBI" id="CHEBI:29105"/>
    </ligand>
</feature>
<accession>A0A0N4Z381</accession>
<feature type="domain" description="Deacetylase sirtuin-type" evidence="5">
    <location>
        <begin position="396"/>
        <end position="683"/>
    </location>
</feature>
<keyword evidence="2" id="KW-0520">NAD</keyword>
<feature type="binding site" evidence="3">
    <location>
        <position position="561"/>
    </location>
    <ligand>
        <name>Zn(2+)</name>
        <dbReference type="ChEBI" id="CHEBI:29105"/>
    </ligand>
</feature>
<keyword evidence="6" id="KW-1185">Reference proteome</keyword>
<dbReference type="InterPro" id="IPR050134">
    <property type="entry name" value="NAD-dep_sirtuin_deacylases"/>
</dbReference>
<evidence type="ECO:0000256" key="2">
    <source>
        <dbReference type="ARBA" id="ARBA00023027"/>
    </source>
</evidence>
<dbReference type="PANTHER" id="PTHR11085:SF10">
    <property type="entry name" value="NAD-DEPENDENT PROTEIN DEACYLASE SIRTUIN-5, MITOCHONDRIAL-RELATED"/>
    <property type="match status" value="1"/>
</dbReference>
<evidence type="ECO:0000256" key="1">
    <source>
        <dbReference type="ARBA" id="ARBA00022679"/>
    </source>
</evidence>
<evidence type="ECO:0000256" key="4">
    <source>
        <dbReference type="SAM" id="MobiDB-lite"/>
    </source>
</evidence>
<keyword evidence="3" id="KW-0479">Metal-binding</keyword>
<dbReference type="AlphaFoldDB" id="A0A0N4Z381"/>
<evidence type="ECO:0000256" key="3">
    <source>
        <dbReference type="PROSITE-ProRule" id="PRU00236"/>
    </source>
</evidence>
<dbReference type="GO" id="GO:0070403">
    <property type="term" value="F:NAD+ binding"/>
    <property type="evidence" value="ECO:0007669"/>
    <property type="project" value="InterPro"/>
</dbReference>
<keyword evidence="3" id="KW-0862">Zinc</keyword>
<dbReference type="Gene3D" id="3.30.1600.10">
    <property type="entry name" value="SIR2/SIRT2 'Small Domain"/>
    <property type="match status" value="1"/>
</dbReference>
<feature type="compositionally biased region" description="Basic and acidic residues" evidence="4">
    <location>
        <begin position="230"/>
        <end position="253"/>
    </location>
</feature>
<evidence type="ECO:0000313" key="7">
    <source>
        <dbReference type="WBParaSite" id="PTRK_0000135900.1"/>
    </source>
</evidence>
<feature type="region of interest" description="Disordered" evidence="4">
    <location>
        <begin position="230"/>
        <end position="290"/>
    </location>
</feature>
<dbReference type="Pfam" id="PF02146">
    <property type="entry name" value="SIR2"/>
    <property type="match status" value="1"/>
</dbReference>
<dbReference type="SUPFAM" id="SSF52467">
    <property type="entry name" value="DHS-like NAD/FAD-binding domain"/>
    <property type="match status" value="1"/>
</dbReference>